<evidence type="ECO:0000313" key="3">
    <source>
        <dbReference type="Proteomes" id="UP000824023"/>
    </source>
</evidence>
<comment type="caution">
    <text evidence="2">The sequence shown here is derived from an EMBL/GenBank/DDBJ whole genome shotgun (WGS) entry which is preliminary data.</text>
</comment>
<reference evidence="2" key="2">
    <citation type="submission" date="2021-04" db="EMBL/GenBank/DDBJ databases">
        <authorList>
            <person name="Gilroy R."/>
        </authorList>
    </citation>
    <scope>NUCLEOTIDE SEQUENCE</scope>
    <source>
        <strain evidence="2">ChiHjej12B11-24981</strain>
    </source>
</reference>
<gene>
    <name evidence="2" type="ORF">H9819_01285</name>
</gene>
<evidence type="ECO:0008006" key="4">
    <source>
        <dbReference type="Google" id="ProtNLM"/>
    </source>
</evidence>
<keyword evidence="1" id="KW-0732">Signal</keyword>
<dbReference type="Proteomes" id="UP000824023">
    <property type="component" value="Unassembled WGS sequence"/>
</dbReference>
<feature type="signal peptide" evidence="1">
    <location>
        <begin position="1"/>
        <end position="36"/>
    </location>
</feature>
<dbReference type="EMBL" id="DXCK01000023">
    <property type="protein sequence ID" value="HIZ00873.1"/>
    <property type="molecule type" value="Genomic_DNA"/>
</dbReference>
<reference evidence="2" key="1">
    <citation type="journal article" date="2021" name="PeerJ">
        <title>Extensive microbial diversity within the chicken gut microbiome revealed by metagenomics and culture.</title>
        <authorList>
            <person name="Gilroy R."/>
            <person name="Ravi A."/>
            <person name="Getino M."/>
            <person name="Pursley I."/>
            <person name="Horton D.L."/>
            <person name="Alikhan N.F."/>
            <person name="Baker D."/>
            <person name="Gharbi K."/>
            <person name="Hall N."/>
            <person name="Watson M."/>
            <person name="Adriaenssens E.M."/>
            <person name="Foster-Nyarko E."/>
            <person name="Jarju S."/>
            <person name="Secka A."/>
            <person name="Antonio M."/>
            <person name="Oren A."/>
            <person name="Chaudhuri R.R."/>
            <person name="La Ragione R."/>
            <person name="Hildebrand F."/>
            <person name="Pallen M.J."/>
        </authorList>
    </citation>
    <scope>NUCLEOTIDE SEQUENCE</scope>
    <source>
        <strain evidence="2">ChiHjej12B11-24981</strain>
    </source>
</reference>
<accession>A0A9D2A2V5</accession>
<evidence type="ECO:0000256" key="1">
    <source>
        <dbReference type="SAM" id="SignalP"/>
    </source>
</evidence>
<name>A0A9D2A2V5_9BACE</name>
<dbReference type="AlphaFoldDB" id="A0A9D2A2V5"/>
<protein>
    <recommendedName>
        <fullName evidence="4">Bacterial lipoprotein (DUF940)</fullName>
    </recommendedName>
</protein>
<organism evidence="2 3">
    <name type="scientific">Candidatus Bacteroides merdipullorum</name>
    <dbReference type="NCBI Taxonomy" id="2838474"/>
    <lineage>
        <taxon>Bacteria</taxon>
        <taxon>Pseudomonadati</taxon>
        <taxon>Bacteroidota</taxon>
        <taxon>Bacteroidia</taxon>
        <taxon>Bacteroidales</taxon>
        <taxon>Bacteroidaceae</taxon>
        <taxon>Bacteroides</taxon>
    </lineage>
</organism>
<feature type="chain" id="PRO_5039622747" description="Bacterial lipoprotein (DUF940)" evidence="1">
    <location>
        <begin position="37"/>
        <end position="417"/>
    </location>
</feature>
<evidence type="ECO:0000313" key="2">
    <source>
        <dbReference type="EMBL" id="HIZ00873.1"/>
    </source>
</evidence>
<sequence length="417" mass="47942">MRQNEYLYKKKCLTTKTLTAVAVFFLCSLMAVKGVAQTGGQTVDALVEMGFENVGWTEDADERVYVLQNSAYRLQGVGIGKAVDVIQEMGLPEDKPCRVIVMDNYVPQISLYYHPIKGDTVSTAERRDWNVSYELQGSWKKVRKVKKKNRSLFKVDIVVYPDLSLQNLVITQVYTVLFNLDPTIEVSLWKGAKLNAQVIIPIYNEYGPSYGQVRQGYIGLTQQVRLPYNTFLTAAIGSFNNSRWGGDLSAVHYFKDERFSVEGRIGYTGRSRFVNWRWKVSPLKRLTWTLGGGFYWPKYNTQFKLKVEQYLLSEKGVRFEMTRNFRYTSIGFYAMKVQHAGNKGYNGGFRFQVNLPPYKYKRRGYIPRILPSRSFGLAYNAGNERYYGKSYSATLGNTIAQENSLNPYFIKSELLNF</sequence>
<proteinExistence type="predicted"/>